<dbReference type="UniPathway" id="UPA00378"/>
<feature type="domain" description="UGGT thioredoxin-like" evidence="11">
    <location>
        <begin position="207"/>
        <end position="338"/>
    </location>
</feature>
<dbReference type="GO" id="GO:0003980">
    <property type="term" value="F:UDP-glucose:glycoprotein glucosyltransferase activity"/>
    <property type="evidence" value="ECO:0007669"/>
    <property type="project" value="InterPro"/>
</dbReference>
<dbReference type="OrthoDB" id="27683at2759"/>
<dbReference type="InterPro" id="IPR040692">
    <property type="entry name" value="UGGT_TRXL_3"/>
</dbReference>
<dbReference type="Pfam" id="PF18402">
    <property type="entry name" value="Thioredoxin_14"/>
    <property type="match status" value="1"/>
</dbReference>
<dbReference type="InterPro" id="IPR040497">
    <property type="entry name" value="Glyco_transf_24"/>
</dbReference>
<feature type="domain" description="UDP-glucose:glycoprotein glucosyltransferase thioredoxin-like" evidence="13">
    <location>
        <begin position="638"/>
        <end position="835"/>
    </location>
</feature>
<dbReference type="InterPro" id="IPR009448">
    <property type="entry name" value="UDP-g_GGtrans"/>
</dbReference>
<dbReference type="CDD" id="cd06432">
    <property type="entry name" value="GT8_HUGT1_C_like"/>
    <property type="match status" value="1"/>
</dbReference>
<dbReference type="InterPro" id="IPR040525">
    <property type="entry name" value="UGGT_TRXL_4"/>
</dbReference>
<dbReference type="PANTHER" id="PTHR11226:SF0">
    <property type="entry name" value="UDP-GLUCOSE:GLYCOPROTEIN GLUCOSYLTRANSFERASE"/>
    <property type="match status" value="1"/>
</dbReference>
<dbReference type="EMBL" id="MNAD01001671">
    <property type="protein sequence ID" value="OJT02408.1"/>
    <property type="molecule type" value="Genomic_DNA"/>
</dbReference>
<keyword evidence="8" id="KW-0325">Glycoprotein</keyword>
<evidence type="ECO:0000313" key="15">
    <source>
        <dbReference type="EMBL" id="OJT02408.1"/>
    </source>
</evidence>
<feature type="domain" description="UGGT thioredoxin-like" evidence="10">
    <location>
        <begin position="2"/>
        <end position="138"/>
    </location>
</feature>
<dbReference type="Pfam" id="PF18400">
    <property type="entry name" value="Thioredoxin_12"/>
    <property type="match status" value="1"/>
</dbReference>
<evidence type="ECO:0000256" key="9">
    <source>
        <dbReference type="SAM" id="MobiDB-lite"/>
    </source>
</evidence>
<dbReference type="Pfam" id="PF06427">
    <property type="entry name" value="UDP-g_GGTase"/>
    <property type="match status" value="1"/>
</dbReference>
<evidence type="ECO:0000259" key="14">
    <source>
        <dbReference type="Pfam" id="PF18404"/>
    </source>
</evidence>
<evidence type="ECO:0000256" key="4">
    <source>
        <dbReference type="ARBA" id="ARBA00006351"/>
    </source>
</evidence>
<dbReference type="GO" id="GO:0036503">
    <property type="term" value="P:ERAD pathway"/>
    <property type="evidence" value="ECO:0007669"/>
    <property type="project" value="TreeGrafter"/>
</dbReference>
<accession>A0A1M2V498</accession>
<evidence type="ECO:0000256" key="7">
    <source>
        <dbReference type="ARBA" id="ARBA00022824"/>
    </source>
</evidence>
<evidence type="ECO:0000259" key="12">
    <source>
        <dbReference type="Pfam" id="PF18402"/>
    </source>
</evidence>
<dbReference type="GO" id="GO:0018279">
    <property type="term" value="P:protein N-linked glycosylation via asparagine"/>
    <property type="evidence" value="ECO:0007669"/>
    <property type="project" value="TreeGrafter"/>
</dbReference>
<comment type="caution">
    <text evidence="15">The sequence shown here is derived from an EMBL/GenBank/DDBJ whole genome shotgun (WGS) entry which is preliminary data.</text>
</comment>
<dbReference type="GO" id="GO:0005788">
    <property type="term" value="C:endoplasmic reticulum lumen"/>
    <property type="evidence" value="ECO:0007669"/>
    <property type="project" value="UniProtKB-SubCell"/>
</dbReference>
<dbReference type="GO" id="GO:0051082">
    <property type="term" value="F:unfolded protein binding"/>
    <property type="evidence" value="ECO:0007669"/>
    <property type="project" value="TreeGrafter"/>
</dbReference>
<sequence length="1454" mass="161109">MHVALHSASPKLEAFYQYYNDRHATRTEGRASCGSWVDWYGEVVCDVETLANLVQTASIDGPGAAENNAAPASLKLLAFDHVLPDPARVPSSPPHTAVLYASLESPNFRALHSYLYAAASAPSPRVAYVFRPVPPADRDLAVRTHLSGYGVALDLKKMDYLAVDDRLQGGSGSSSSDDGSTTRIQEDEADIIVTRLQQYPADESVDVTAPLTDAELLDIGLQATQLIYDAEEPRARLATLKQLAQNFPRFAGALARRVAVNESLLNEVAENQAKAPGGANAIWLNGAAIEEKDMNPFGLLKAIRKERATMLSLMSLGLNSTQAVDLLTHRTIAQAQASGGVLDGLFDASDRAEGGEVIGWLNDIENDERYSGWGGNLKILLRQLYPGQFPTVKYNLFNIVLAVDLSQASSIDFIGGTVNSLIRRGLPFRWGVAPLVETEDGARMARLFYYLLEVVGADDTLGFLLSISQRGVPMEQVSPSVVWSQVRSNFNELLAAKEGLPEGIETDLDVVLEGGEGDLDAARSYATRLSATLATAPQGHVFFNGKHFDLDDAFLQALQMEFSPQLQHLQYKIYKNELTEEHAPEISTYFYDLPTTAKRRNTYIHPTQKAGSLRIYSLPELIERNGLNSTAGAFVYPADSELVPLTTYVVADFDSEKGREFVKEAIKSVTPRSLSRLSFIHSPSSQNPVLTGPSSTLARFITGDALSKISPERLLSILGLNSATEDAAQQPVMDSADSVLADLSESADAYAKYVDACRLVVRSLGLKSGELAVIVNGRVVGPIAPGEFIAGDFESLAAYEHHKRVQPVHEALLAVHEPISEATKEDAAEIISIVSSILSSIQQPDPSEAGLFDAPQKPRLRNYRRLTGDYTAFTIGDEETALFQIGAIINPLGQEAQKWTSLLEWLSEMPGVHMEIHVNPMRHTEIPLKRFYRYNLLPRLSFDEEGNEIHAKTQFTNLPTEPIYTLAMDAPQSWLIRPKEAVYDLDNIQLGLLSAQDRTHGLKAVFDLDALVVEGHAREGDTSAPPRGLQMQLVTSDATPIADTLVMANLGYLQFRTKPGVYRLEIRPGRGREIFEMESVGNEGWNSPGIDEAGDVVTVTSFEGVTLYPRLARLPGMEREDVLRTHAIDAGEEHAGVIDNLVNKVSSLFGGKKEEKALVAVDDGQADINIFTVASGHLYERFASIMILSVLRHTKSSVKFWFIDNFLSPSFLEFLPKYAAEYGFQYELVTYKWPTWLRAQTEKQRIIWAYKILFLDVLFPMDLKKVLFVDADQIVRADLQELVDLDLRGRPYGYVPMGNDNPDTEGFRFWKTGYWKDFLRGMPYHISALYVVDLVRFRQLAAGDILRGHYQALSADPNSLANLDQDLPNNLQREVPIYSLPEDWLWCETWCSKDRLDRAKTIDLCQNPLTKEPKLDRAKQIPEWEVYDAEISAFAKGLTMSESDAEKPKSHDEL</sequence>
<evidence type="ECO:0000256" key="1">
    <source>
        <dbReference type="ARBA" id="ARBA00001913"/>
    </source>
</evidence>
<keyword evidence="16" id="KW-1185">Reference proteome</keyword>
<dbReference type="InterPro" id="IPR029044">
    <property type="entry name" value="Nucleotide-diphossugar_trans"/>
</dbReference>
<dbReference type="InterPro" id="IPR040693">
    <property type="entry name" value="UGGT_TRXL_1"/>
</dbReference>
<evidence type="ECO:0000256" key="6">
    <source>
        <dbReference type="ARBA" id="ARBA00022729"/>
    </source>
</evidence>
<dbReference type="PANTHER" id="PTHR11226">
    <property type="entry name" value="UDP-GLUCOSE GLYCOPROTEIN:GLUCOSYLTRANSFERASE"/>
    <property type="match status" value="1"/>
</dbReference>
<evidence type="ECO:0000256" key="2">
    <source>
        <dbReference type="ARBA" id="ARBA00004319"/>
    </source>
</evidence>
<proteinExistence type="inferred from homology"/>
<evidence type="ECO:0000256" key="5">
    <source>
        <dbReference type="ARBA" id="ARBA00022679"/>
    </source>
</evidence>
<feature type="domain" description="UGGT thioredoxin-like" evidence="12">
    <location>
        <begin position="346"/>
        <end position="604"/>
    </location>
</feature>
<dbReference type="OMA" id="RQTKTRF"/>
<keyword evidence="5 15" id="KW-0808">Transferase</keyword>
<dbReference type="InterPro" id="IPR040694">
    <property type="entry name" value="UGGT_TRXL_2"/>
</dbReference>
<feature type="region of interest" description="Disordered" evidence="9">
    <location>
        <begin position="167"/>
        <end position="186"/>
    </location>
</feature>
<protein>
    <submittedName>
        <fullName evidence="15">UDP-glucose:glycoprotein glucosyltransferase</fullName>
    </submittedName>
</protein>
<keyword evidence="7" id="KW-0256">Endoplasmic reticulum</keyword>
<evidence type="ECO:0000256" key="8">
    <source>
        <dbReference type="ARBA" id="ARBA00023180"/>
    </source>
</evidence>
<comment type="cofactor">
    <cofactor evidence="1">
        <name>Ca(2+)</name>
        <dbReference type="ChEBI" id="CHEBI:29108"/>
    </cofactor>
</comment>
<organism evidence="15 16">
    <name type="scientific">Trametes pubescens</name>
    <name type="common">White-rot fungus</name>
    <dbReference type="NCBI Taxonomy" id="154538"/>
    <lineage>
        <taxon>Eukaryota</taxon>
        <taxon>Fungi</taxon>
        <taxon>Dikarya</taxon>
        <taxon>Basidiomycota</taxon>
        <taxon>Agaricomycotina</taxon>
        <taxon>Agaricomycetes</taxon>
        <taxon>Polyporales</taxon>
        <taxon>Polyporaceae</taxon>
        <taxon>Trametes</taxon>
    </lineage>
</organism>
<dbReference type="Gene3D" id="3.90.550.10">
    <property type="entry name" value="Spore Coat Polysaccharide Biosynthesis Protein SpsA, Chain A"/>
    <property type="match status" value="1"/>
</dbReference>
<keyword evidence="6" id="KW-0732">Signal</keyword>
<comment type="similarity">
    <text evidence="4">Belongs to the glycosyltransferase 8 family.</text>
</comment>
<dbReference type="Pfam" id="PF18403">
    <property type="entry name" value="Thioredoxin_15"/>
    <property type="match status" value="1"/>
</dbReference>
<dbReference type="SUPFAM" id="SSF53448">
    <property type="entry name" value="Nucleotide-diphospho-sugar transferases"/>
    <property type="match status" value="1"/>
</dbReference>
<name>A0A1M2V498_TRAPU</name>
<reference evidence="15 16" key="1">
    <citation type="submission" date="2016-10" db="EMBL/GenBank/DDBJ databases">
        <title>Genome sequence of the basidiomycete white-rot fungus Trametes pubescens.</title>
        <authorList>
            <person name="Makela M.R."/>
            <person name="Granchi Z."/>
            <person name="Peng M."/>
            <person name="De Vries R.P."/>
            <person name="Grigoriev I."/>
            <person name="Riley R."/>
            <person name="Hilden K."/>
        </authorList>
    </citation>
    <scope>NUCLEOTIDE SEQUENCE [LARGE SCALE GENOMIC DNA]</scope>
    <source>
        <strain evidence="15 16">FBCC735</strain>
    </source>
</reference>
<evidence type="ECO:0000256" key="3">
    <source>
        <dbReference type="ARBA" id="ARBA00004922"/>
    </source>
</evidence>
<dbReference type="Pfam" id="PF18404">
    <property type="entry name" value="Glyco_transf_24"/>
    <property type="match status" value="1"/>
</dbReference>
<dbReference type="STRING" id="154538.A0A1M2V498"/>
<comment type="pathway">
    <text evidence="3">Protein modification; protein glycosylation.</text>
</comment>
<gene>
    <name evidence="15" type="ORF">TRAPUB_7061</name>
</gene>
<dbReference type="Pfam" id="PF18401">
    <property type="entry name" value="Thioredoxin_13"/>
    <property type="match status" value="1"/>
</dbReference>
<evidence type="ECO:0000313" key="16">
    <source>
        <dbReference type="Proteomes" id="UP000184267"/>
    </source>
</evidence>
<comment type="subcellular location">
    <subcellularLocation>
        <location evidence="2">Endoplasmic reticulum lumen</location>
    </subcellularLocation>
</comment>
<evidence type="ECO:0000259" key="13">
    <source>
        <dbReference type="Pfam" id="PF18403"/>
    </source>
</evidence>
<evidence type="ECO:0000259" key="10">
    <source>
        <dbReference type="Pfam" id="PF18400"/>
    </source>
</evidence>
<evidence type="ECO:0000259" key="11">
    <source>
        <dbReference type="Pfam" id="PF18401"/>
    </source>
</evidence>
<dbReference type="Proteomes" id="UP000184267">
    <property type="component" value="Unassembled WGS sequence"/>
</dbReference>
<feature type="domain" description="Glucosyltransferase 24 catalytic" evidence="14">
    <location>
        <begin position="1168"/>
        <end position="1433"/>
    </location>
</feature>